<dbReference type="EMBL" id="JAINVZ010000013">
    <property type="protein sequence ID" value="MBY8886996.1"/>
    <property type="molecule type" value="Genomic_DNA"/>
</dbReference>
<keyword evidence="2" id="KW-1185">Reference proteome</keyword>
<sequence>MTAQQGTDEMLQISRQAEECREGAVLRSLLRDAEVLYAAAWYELNQELQAAHTYNTTATERQEPCGTQQGAAWIDVSDLVESTLEATPLGMAYRSIVMTVWQRSSSGLAGGRGGRP</sequence>
<evidence type="ECO:0000313" key="1">
    <source>
        <dbReference type="EMBL" id="MBY8886996.1"/>
    </source>
</evidence>
<evidence type="ECO:0000313" key="2">
    <source>
        <dbReference type="Proteomes" id="UP001198565"/>
    </source>
</evidence>
<gene>
    <name evidence="1" type="ORF">K7472_19375</name>
</gene>
<dbReference type="Proteomes" id="UP001198565">
    <property type="component" value="Unassembled WGS sequence"/>
</dbReference>
<dbReference type="RefSeq" id="WP_222979756.1">
    <property type="nucleotide sequence ID" value="NZ_JAINVZ010000013.1"/>
</dbReference>
<accession>A0ABS7QWB8</accession>
<proteinExistence type="predicted"/>
<name>A0ABS7QWB8_9ACTN</name>
<organism evidence="1 2">
    <name type="scientific">Streptantibioticus parmotrematis</name>
    <dbReference type="NCBI Taxonomy" id="2873249"/>
    <lineage>
        <taxon>Bacteria</taxon>
        <taxon>Bacillati</taxon>
        <taxon>Actinomycetota</taxon>
        <taxon>Actinomycetes</taxon>
        <taxon>Kitasatosporales</taxon>
        <taxon>Streptomycetaceae</taxon>
        <taxon>Streptantibioticus</taxon>
    </lineage>
</organism>
<protein>
    <submittedName>
        <fullName evidence="1">Uncharacterized protein</fullName>
    </submittedName>
</protein>
<reference evidence="1 2" key="1">
    <citation type="submission" date="2021-08" db="EMBL/GenBank/DDBJ databases">
        <title>Streptomyces sp. PTM05 isolated from lichen.</title>
        <authorList>
            <person name="Somphong A."/>
            <person name="Phongsopitanun W."/>
            <person name="Tanasupawat S."/>
        </authorList>
    </citation>
    <scope>NUCLEOTIDE SEQUENCE [LARGE SCALE GENOMIC DNA]</scope>
    <source>
        <strain evidence="1 2">Ptm05</strain>
    </source>
</reference>
<comment type="caution">
    <text evidence="1">The sequence shown here is derived from an EMBL/GenBank/DDBJ whole genome shotgun (WGS) entry which is preliminary data.</text>
</comment>